<dbReference type="InterPro" id="IPR036615">
    <property type="entry name" value="Mur_ligase_C_dom_sf"/>
</dbReference>
<dbReference type="InterPro" id="IPR050910">
    <property type="entry name" value="JMJD6_ArgDemeth/LysHydrox"/>
</dbReference>
<protein>
    <recommendedName>
        <fullName evidence="1">JmjC domain-containing protein</fullName>
    </recommendedName>
</protein>
<dbReference type="AlphaFoldDB" id="A0A7J6EZX1"/>
<dbReference type="GO" id="GO:0045905">
    <property type="term" value="P:positive regulation of translational termination"/>
    <property type="evidence" value="ECO:0007669"/>
    <property type="project" value="TreeGrafter"/>
</dbReference>
<dbReference type="GO" id="GO:0005737">
    <property type="term" value="C:cytoplasm"/>
    <property type="evidence" value="ECO:0007669"/>
    <property type="project" value="TreeGrafter"/>
</dbReference>
<dbReference type="InterPro" id="IPR003347">
    <property type="entry name" value="JmjC_dom"/>
</dbReference>
<evidence type="ECO:0000313" key="3">
    <source>
        <dbReference type="Proteomes" id="UP000525078"/>
    </source>
</evidence>
<dbReference type="GO" id="GO:0005634">
    <property type="term" value="C:nucleus"/>
    <property type="evidence" value="ECO:0007669"/>
    <property type="project" value="TreeGrafter"/>
</dbReference>
<name>A0A7J6EZX1_CANSA</name>
<dbReference type="GO" id="GO:0043565">
    <property type="term" value="F:sequence-specific DNA binding"/>
    <property type="evidence" value="ECO:0007669"/>
    <property type="project" value="TreeGrafter"/>
</dbReference>
<dbReference type="PANTHER" id="PTHR12480:SF6">
    <property type="entry name" value="2-OXOGLUTARATE AND IRON-DEPENDENT OXYGENASE JMJD4"/>
    <property type="match status" value="1"/>
</dbReference>
<dbReference type="GO" id="GO:0016881">
    <property type="term" value="F:acid-amino acid ligase activity"/>
    <property type="evidence" value="ECO:0007669"/>
    <property type="project" value="InterPro"/>
</dbReference>
<dbReference type="EMBL" id="JAATIP010000171">
    <property type="protein sequence ID" value="KAF4363991.1"/>
    <property type="molecule type" value="Genomic_DNA"/>
</dbReference>
<sequence length="213" mass="24849">MKFNIAKFTTRCQKKLEIHDDQKLLEYPEYKAYTTPLFFCDDWLHLYLDNYRMYKDSDVYSESNEICCSAYRFDYMGEKGSWTPLHADVFRSYSWSANACGKKRWLFLSPSQSRLVFDRNMKSSVYNIFDESYCCTVAPYILQSFVLELLHLLWFQYVMFSAHTKDSAKALVDTIQRTFPGANLALVVAIASDKDHGFARELLSVSGIHNCCL</sequence>
<dbReference type="PROSITE" id="PS51184">
    <property type="entry name" value="JMJC"/>
    <property type="match status" value="1"/>
</dbReference>
<dbReference type="PANTHER" id="PTHR12480">
    <property type="entry name" value="ARGININE DEMETHYLASE AND LYSYL-HYDROXYLASE JMJD"/>
    <property type="match status" value="1"/>
</dbReference>
<gene>
    <name evidence="2" type="ORF">F8388_000574</name>
</gene>
<comment type="caution">
    <text evidence="2">The sequence shown here is derived from an EMBL/GenBank/DDBJ whole genome shotgun (WGS) entry which is preliminary data.</text>
</comment>
<proteinExistence type="predicted"/>
<dbReference type="GO" id="GO:0016706">
    <property type="term" value="F:2-oxoglutarate-dependent dioxygenase activity"/>
    <property type="evidence" value="ECO:0007669"/>
    <property type="project" value="TreeGrafter"/>
</dbReference>
<reference evidence="2 3" key="1">
    <citation type="journal article" date="2020" name="bioRxiv">
        <title>Sequence and annotation of 42 cannabis genomes reveals extensive copy number variation in cannabinoid synthesis and pathogen resistance genes.</title>
        <authorList>
            <person name="Mckernan K.J."/>
            <person name="Helbert Y."/>
            <person name="Kane L.T."/>
            <person name="Ebling H."/>
            <person name="Zhang L."/>
            <person name="Liu B."/>
            <person name="Eaton Z."/>
            <person name="Mclaughlin S."/>
            <person name="Kingan S."/>
            <person name="Baybayan P."/>
            <person name="Concepcion G."/>
            <person name="Jordan M."/>
            <person name="Riva A."/>
            <person name="Barbazuk W."/>
            <person name="Harkins T."/>
        </authorList>
    </citation>
    <scope>NUCLEOTIDE SEQUENCE [LARGE SCALE GENOMIC DNA]</scope>
    <source>
        <strain evidence="3">cv. Jamaican Lion 4</strain>
        <tissue evidence="2">Leaf</tissue>
    </source>
</reference>
<dbReference type="Gene3D" id="3.90.190.20">
    <property type="entry name" value="Mur ligase, C-terminal domain"/>
    <property type="match status" value="1"/>
</dbReference>
<evidence type="ECO:0000259" key="1">
    <source>
        <dbReference type="PROSITE" id="PS51184"/>
    </source>
</evidence>
<dbReference type="SUPFAM" id="SSF51197">
    <property type="entry name" value="Clavaminate synthase-like"/>
    <property type="match status" value="1"/>
</dbReference>
<organism evidence="2 3">
    <name type="scientific">Cannabis sativa</name>
    <name type="common">Hemp</name>
    <name type="synonym">Marijuana</name>
    <dbReference type="NCBI Taxonomy" id="3483"/>
    <lineage>
        <taxon>Eukaryota</taxon>
        <taxon>Viridiplantae</taxon>
        <taxon>Streptophyta</taxon>
        <taxon>Embryophyta</taxon>
        <taxon>Tracheophyta</taxon>
        <taxon>Spermatophyta</taxon>
        <taxon>Magnoliopsida</taxon>
        <taxon>eudicotyledons</taxon>
        <taxon>Gunneridae</taxon>
        <taxon>Pentapetalae</taxon>
        <taxon>rosids</taxon>
        <taxon>fabids</taxon>
        <taxon>Rosales</taxon>
        <taxon>Cannabaceae</taxon>
        <taxon>Cannabis</taxon>
    </lineage>
</organism>
<evidence type="ECO:0000313" key="2">
    <source>
        <dbReference type="EMBL" id="KAF4363991.1"/>
    </source>
</evidence>
<dbReference type="Proteomes" id="UP000525078">
    <property type="component" value="Unassembled WGS sequence"/>
</dbReference>
<accession>A0A7J6EZX1</accession>
<feature type="domain" description="JmjC" evidence="1">
    <location>
        <begin position="41"/>
        <end position="213"/>
    </location>
</feature>
<dbReference type="Gene3D" id="2.60.120.650">
    <property type="entry name" value="Cupin"/>
    <property type="match status" value="1"/>
</dbReference>